<keyword evidence="5 12" id="KW-0378">Hydrolase</keyword>
<proteinExistence type="inferred from homology"/>
<name>A0A383TCX3_9LACT</name>
<evidence type="ECO:0000256" key="5">
    <source>
        <dbReference type="ARBA" id="ARBA00022801"/>
    </source>
</evidence>
<evidence type="ECO:0000256" key="6">
    <source>
        <dbReference type="ARBA" id="ARBA00022806"/>
    </source>
</evidence>
<dbReference type="PANTHER" id="PTHR30153:SF2">
    <property type="entry name" value="REPLICATIVE DNA HELICASE"/>
    <property type="match status" value="1"/>
</dbReference>
<dbReference type="InterPro" id="IPR036185">
    <property type="entry name" value="DNA_heli_DnaB-like_N_sf"/>
</dbReference>
<dbReference type="GO" id="GO:0005829">
    <property type="term" value="C:cytosol"/>
    <property type="evidence" value="ECO:0007669"/>
    <property type="project" value="TreeGrafter"/>
</dbReference>
<dbReference type="Pfam" id="PF00772">
    <property type="entry name" value="DnaB"/>
    <property type="match status" value="1"/>
</dbReference>
<dbReference type="FunFam" id="3.40.50.300:FF:000076">
    <property type="entry name" value="Replicative DNA helicase"/>
    <property type="match status" value="1"/>
</dbReference>
<dbReference type="RefSeq" id="WP_086628724.1">
    <property type="nucleotide sequence ID" value="NZ_OY761017.1"/>
</dbReference>
<comment type="function">
    <text evidence="12">The main replicative DNA helicase, it participates in initiation and elongation during chromosome replication. Travels ahead of the DNA replisome, separating dsDNA into templates for DNA synthesis. A processive ATP-dependent 5'-3' DNA helicase it has DNA-dependent ATPase activity.</text>
</comment>
<dbReference type="GO" id="GO:0005524">
    <property type="term" value="F:ATP binding"/>
    <property type="evidence" value="ECO:0007669"/>
    <property type="project" value="UniProtKB-UniRule"/>
</dbReference>
<comment type="catalytic activity">
    <reaction evidence="10 12">
        <text>ATP + H2O = ADP + phosphate + H(+)</text>
        <dbReference type="Rhea" id="RHEA:13065"/>
        <dbReference type="ChEBI" id="CHEBI:15377"/>
        <dbReference type="ChEBI" id="CHEBI:15378"/>
        <dbReference type="ChEBI" id="CHEBI:30616"/>
        <dbReference type="ChEBI" id="CHEBI:43474"/>
        <dbReference type="ChEBI" id="CHEBI:456216"/>
        <dbReference type="EC" id="5.6.2.3"/>
    </reaction>
</comment>
<evidence type="ECO:0000256" key="11">
    <source>
        <dbReference type="NCBIfam" id="TIGR00665"/>
    </source>
</evidence>
<dbReference type="PANTHER" id="PTHR30153">
    <property type="entry name" value="REPLICATIVE DNA HELICASE DNAB"/>
    <property type="match status" value="1"/>
</dbReference>
<dbReference type="Proteomes" id="UP000262072">
    <property type="component" value="Unassembled WGS sequence"/>
</dbReference>
<keyword evidence="7 12" id="KW-0067">ATP-binding</keyword>
<dbReference type="SUPFAM" id="SSF52540">
    <property type="entry name" value="P-loop containing nucleoside triphosphate hydrolases"/>
    <property type="match status" value="1"/>
</dbReference>
<dbReference type="NCBIfam" id="TIGR00665">
    <property type="entry name" value="DnaB"/>
    <property type="match status" value="1"/>
</dbReference>
<evidence type="ECO:0000256" key="10">
    <source>
        <dbReference type="ARBA" id="ARBA00048954"/>
    </source>
</evidence>
<evidence type="ECO:0000313" key="14">
    <source>
        <dbReference type="EMBL" id="SYZ77717.1"/>
    </source>
</evidence>
<keyword evidence="9" id="KW-0413">Isomerase</keyword>
<evidence type="ECO:0000256" key="1">
    <source>
        <dbReference type="ARBA" id="ARBA00008428"/>
    </source>
</evidence>
<dbReference type="GO" id="GO:1990077">
    <property type="term" value="C:primosome complex"/>
    <property type="evidence" value="ECO:0007669"/>
    <property type="project" value="UniProtKB-UniRule"/>
</dbReference>
<evidence type="ECO:0000256" key="8">
    <source>
        <dbReference type="ARBA" id="ARBA00023125"/>
    </source>
</evidence>
<dbReference type="InterPro" id="IPR007692">
    <property type="entry name" value="DNA_helicase_DnaB"/>
</dbReference>
<protein>
    <recommendedName>
        <fullName evidence="11 12">Replicative DNA helicase</fullName>
        <ecNumber evidence="11 12">5.6.2.3</ecNumber>
    </recommendedName>
</protein>
<dbReference type="EMBL" id="UNRR01000007">
    <property type="protein sequence ID" value="SYZ77717.1"/>
    <property type="molecule type" value="Genomic_DNA"/>
</dbReference>
<dbReference type="InterPro" id="IPR007693">
    <property type="entry name" value="DNA_helicase_DnaB-like_N"/>
</dbReference>
<dbReference type="Gene3D" id="3.40.50.300">
    <property type="entry name" value="P-loop containing nucleotide triphosphate hydrolases"/>
    <property type="match status" value="1"/>
</dbReference>
<dbReference type="GO" id="GO:0042802">
    <property type="term" value="F:identical protein binding"/>
    <property type="evidence" value="ECO:0007669"/>
    <property type="project" value="UniProtKB-ARBA"/>
</dbReference>
<gene>
    <name evidence="14" type="ORF">TART1_0487</name>
</gene>
<keyword evidence="4 12" id="KW-0547">Nucleotide-binding</keyword>
<dbReference type="InterPro" id="IPR016136">
    <property type="entry name" value="DNA_helicase_N/primase_C"/>
</dbReference>
<evidence type="ECO:0000256" key="7">
    <source>
        <dbReference type="ARBA" id="ARBA00022840"/>
    </source>
</evidence>
<dbReference type="GO" id="GO:0043139">
    <property type="term" value="F:5'-3' DNA helicase activity"/>
    <property type="evidence" value="ECO:0007669"/>
    <property type="project" value="UniProtKB-EC"/>
</dbReference>
<dbReference type="PROSITE" id="PS51199">
    <property type="entry name" value="SF4_HELICASE"/>
    <property type="match status" value="1"/>
</dbReference>
<keyword evidence="2 12" id="KW-0639">Primosome</keyword>
<keyword evidence="8 12" id="KW-0238">DNA-binding</keyword>
<dbReference type="Pfam" id="PF03796">
    <property type="entry name" value="DnaB_C"/>
    <property type="match status" value="1"/>
</dbReference>
<dbReference type="FunFam" id="1.10.860.10:FF:000001">
    <property type="entry name" value="Replicative DNA helicase"/>
    <property type="match status" value="1"/>
</dbReference>
<sequence length="455" mass="50889">MEDTLQDRIPPHSIEAEQSVLGSIFLDPETVVNVLEYLESSDFYRKNHQIIFDAILQLNNRNEAIDVVTISNELDTKNQLENAGGMEYLAELAVAVPTSANVEYYAKIVEEKSILRNLIRSATEIVRKGYEEGDELAVMLDSAEQNILQVSERRNRSGFIRISDVVSASLQNIESLAQRSDDVTGVPTGYIALDKMTAGLQKEELIILAARPAVGKTAFALNIAQNVATKADQVVAIFSLEMGAESLVNRMLCAEGNIDAGHLRTGQLSEDEWSNLIMAMGTLGQSKIFIDDTPGIRIAEIRAKSRRLLQEQGKLGLIVIDYLQLIEGNNRESRQQEVSDISRQLKKLAKELKVPVIALSQLSRGVEQRQDKRPVLSDIRESGSIEQDADIVAFLYRDDYYEREGGEESERDEQENNVVEVIIEKNRSGARGTVKLLFKKEFNKFSSMSYMPEIS</sequence>
<organism evidence="14 15">
    <name type="scientific">Trichococcus shcherbakoviae</name>
    <dbReference type="NCBI Taxonomy" id="2094020"/>
    <lineage>
        <taxon>Bacteria</taxon>
        <taxon>Bacillati</taxon>
        <taxon>Bacillota</taxon>
        <taxon>Bacilli</taxon>
        <taxon>Lactobacillales</taxon>
        <taxon>Carnobacteriaceae</taxon>
        <taxon>Trichococcus</taxon>
    </lineage>
</organism>
<dbReference type="GO" id="GO:0003677">
    <property type="term" value="F:DNA binding"/>
    <property type="evidence" value="ECO:0007669"/>
    <property type="project" value="UniProtKB-UniRule"/>
</dbReference>
<evidence type="ECO:0000313" key="15">
    <source>
        <dbReference type="Proteomes" id="UP000262072"/>
    </source>
</evidence>
<dbReference type="EC" id="5.6.2.3" evidence="11 12"/>
<dbReference type="InterPro" id="IPR007694">
    <property type="entry name" value="DNA_helicase_DnaB-like_C"/>
</dbReference>
<evidence type="ECO:0000256" key="4">
    <source>
        <dbReference type="ARBA" id="ARBA00022741"/>
    </source>
</evidence>
<evidence type="ECO:0000256" key="9">
    <source>
        <dbReference type="ARBA" id="ARBA00023235"/>
    </source>
</evidence>
<evidence type="ECO:0000259" key="13">
    <source>
        <dbReference type="PROSITE" id="PS51199"/>
    </source>
</evidence>
<reference evidence="15" key="1">
    <citation type="submission" date="2018-05" db="EMBL/GenBank/DDBJ databases">
        <authorList>
            <person name="Strepis N."/>
        </authorList>
    </citation>
    <scope>NUCLEOTIDE SEQUENCE [LARGE SCALE GENOMIC DNA]</scope>
</reference>
<evidence type="ECO:0000256" key="3">
    <source>
        <dbReference type="ARBA" id="ARBA00022705"/>
    </source>
</evidence>
<keyword evidence="6 12" id="KW-0347">Helicase</keyword>
<dbReference type="AlphaFoldDB" id="A0A383TCX3"/>
<dbReference type="NCBIfam" id="NF004384">
    <property type="entry name" value="PRK05748.1"/>
    <property type="match status" value="1"/>
</dbReference>
<accession>A0A383TCX3</accession>
<dbReference type="SUPFAM" id="SSF48024">
    <property type="entry name" value="N-terminal domain of DnaB helicase"/>
    <property type="match status" value="1"/>
</dbReference>
<dbReference type="OrthoDB" id="9773982at2"/>
<comment type="similarity">
    <text evidence="1 12">Belongs to the helicase family. DnaB subfamily.</text>
</comment>
<evidence type="ECO:0000256" key="12">
    <source>
        <dbReference type="RuleBase" id="RU362085"/>
    </source>
</evidence>
<dbReference type="CDD" id="cd00984">
    <property type="entry name" value="DnaB_C"/>
    <property type="match status" value="1"/>
</dbReference>
<dbReference type="GO" id="GO:0016887">
    <property type="term" value="F:ATP hydrolysis activity"/>
    <property type="evidence" value="ECO:0007669"/>
    <property type="project" value="RHEA"/>
</dbReference>
<dbReference type="GO" id="GO:0006269">
    <property type="term" value="P:DNA replication, synthesis of primer"/>
    <property type="evidence" value="ECO:0007669"/>
    <property type="project" value="UniProtKB-UniRule"/>
</dbReference>
<evidence type="ECO:0000256" key="2">
    <source>
        <dbReference type="ARBA" id="ARBA00022515"/>
    </source>
</evidence>
<dbReference type="Gene3D" id="1.10.860.10">
    <property type="entry name" value="DNAb Helicase, Chain A"/>
    <property type="match status" value="1"/>
</dbReference>
<feature type="domain" description="SF4 helicase" evidence="13">
    <location>
        <begin position="179"/>
        <end position="452"/>
    </location>
</feature>
<keyword evidence="3 12" id="KW-0235">DNA replication</keyword>
<dbReference type="InterPro" id="IPR027417">
    <property type="entry name" value="P-loop_NTPase"/>
</dbReference>